<dbReference type="Pfam" id="PF11735">
    <property type="entry name" value="CAP59_mtransfer"/>
    <property type="match status" value="1"/>
</dbReference>
<evidence type="ECO:0000313" key="3">
    <source>
        <dbReference type="Proteomes" id="UP000217199"/>
    </source>
</evidence>
<dbReference type="STRING" id="2282107.A0A286UF36"/>
<protein>
    <submittedName>
        <fullName evidence="2">Glycosyltransferase family 69</fullName>
    </submittedName>
</protein>
<dbReference type="EMBL" id="NBII01000006">
    <property type="protein sequence ID" value="PAV18158.1"/>
    <property type="molecule type" value="Genomic_DNA"/>
</dbReference>
<dbReference type="InterPro" id="IPR021047">
    <property type="entry name" value="Mannosyltransferase_CMT1"/>
</dbReference>
<dbReference type="OrthoDB" id="262547at2759"/>
<dbReference type="InParanoid" id="A0A286UF36"/>
<keyword evidence="1" id="KW-0472">Membrane</keyword>
<dbReference type="AlphaFoldDB" id="A0A286UF36"/>
<reference evidence="2 3" key="1">
    <citation type="journal article" date="2017" name="Mol. Ecol.">
        <title>Comparative and population genomic landscape of Phellinus noxius: A hypervariable fungus causing root rot in trees.</title>
        <authorList>
            <person name="Chung C.L."/>
            <person name="Lee T.J."/>
            <person name="Akiba M."/>
            <person name="Lee H.H."/>
            <person name="Kuo T.H."/>
            <person name="Liu D."/>
            <person name="Ke H.M."/>
            <person name="Yokoi T."/>
            <person name="Roa M.B."/>
            <person name="Lu M.J."/>
            <person name="Chang Y.Y."/>
            <person name="Ann P.J."/>
            <person name="Tsai J.N."/>
            <person name="Chen C.Y."/>
            <person name="Tzean S.S."/>
            <person name="Ota Y."/>
            <person name="Hattori T."/>
            <person name="Sahashi N."/>
            <person name="Liou R.F."/>
            <person name="Kikuchi T."/>
            <person name="Tsai I.J."/>
        </authorList>
    </citation>
    <scope>NUCLEOTIDE SEQUENCE [LARGE SCALE GENOMIC DNA]</scope>
    <source>
        <strain evidence="2 3">FFPRI411160</strain>
    </source>
</reference>
<evidence type="ECO:0000313" key="2">
    <source>
        <dbReference type="EMBL" id="PAV18158.1"/>
    </source>
</evidence>
<keyword evidence="1" id="KW-0812">Transmembrane</keyword>
<gene>
    <name evidence="2" type="ORF">PNOK_0664400</name>
</gene>
<keyword evidence="1" id="KW-1133">Transmembrane helix</keyword>
<keyword evidence="3" id="KW-1185">Reference proteome</keyword>
<dbReference type="Proteomes" id="UP000217199">
    <property type="component" value="Unassembled WGS sequence"/>
</dbReference>
<comment type="caution">
    <text evidence="2">The sequence shown here is derived from an EMBL/GenBank/DDBJ whole genome shotgun (WGS) entry which is preliminary data.</text>
</comment>
<proteinExistence type="predicted"/>
<dbReference type="PANTHER" id="PTHR34144">
    <property type="entry name" value="CHROMOSOME 8, WHOLE GENOME SHOTGUN SEQUENCE"/>
    <property type="match status" value="1"/>
</dbReference>
<dbReference type="GO" id="GO:0016740">
    <property type="term" value="F:transferase activity"/>
    <property type="evidence" value="ECO:0007669"/>
    <property type="project" value="UniProtKB-KW"/>
</dbReference>
<sequence length="493" mass="56552">MRGRGSTLFSRIRIPGPLMLVIGVCLGLLYARLSLPSEKEPTWRGMGYSALHSSFGTSSSSRQAIILPSLKQRKRVLELLSTLTPRYTRECTRSAQPLYVEQATERYLPLIGHQAPSRSSWLGTFGFNPLEPAEDNMARIRRDLAPQKHKYFFAINLYNSFDVIPDLFSTMFRIGSIVGFQNIFVSIYENGSNDQTQALLRIFDALVHSVGMRVIIKSSNRRRGIHAHRIEYLAEVRNAAMAPLYELRDSENEYFDSVIFMNDILPCVDDILELIWQSRRQNAGVTCAADYMYHDEIRQPVFYDNWVARDINGTALENTPFEDVFHDMDSSVRFQKHLPVQVQSCWNGIAVLDPAPLYAAPYVRFRMARKKEGECSASECSLICNDYWAAGYGRIIMVPRVKLAYDNKVFEIVHPPRHPQDRSWFGPHDRLFVAEEAEELEFKPGPDYVWCWGWDGAGDLDGPDVEPIWERMPNASTIPDAVRVRHNRGFKFH</sequence>
<name>A0A286UF36_9AGAM</name>
<feature type="transmembrane region" description="Helical" evidence="1">
    <location>
        <begin position="12"/>
        <end position="31"/>
    </location>
</feature>
<evidence type="ECO:0000256" key="1">
    <source>
        <dbReference type="SAM" id="Phobius"/>
    </source>
</evidence>
<accession>A0A286UF36</accession>
<dbReference type="PANTHER" id="PTHR34144:SF1">
    <property type="entry name" value="CAPSULAR ASSOCIATED PROTEIN"/>
    <property type="match status" value="1"/>
</dbReference>
<organism evidence="2 3">
    <name type="scientific">Pyrrhoderma noxium</name>
    <dbReference type="NCBI Taxonomy" id="2282107"/>
    <lineage>
        <taxon>Eukaryota</taxon>
        <taxon>Fungi</taxon>
        <taxon>Dikarya</taxon>
        <taxon>Basidiomycota</taxon>
        <taxon>Agaricomycotina</taxon>
        <taxon>Agaricomycetes</taxon>
        <taxon>Hymenochaetales</taxon>
        <taxon>Hymenochaetaceae</taxon>
        <taxon>Pyrrhoderma</taxon>
    </lineage>
</organism>